<proteinExistence type="predicted"/>
<sequence length="469" mass="53344">MLSAEDMERIVAHFNSFKAANVGADTLTVQADVYQELIRNCLQMNAELQQKETSTEQKPYVLVLIDAHSHAFCRNLAHDAPKGGEEAARMLHEFLEEWMSKVLVGRTEYQIVVRVFGSLTELVKTTYQQPGQARIWLGLFFNTFSKTYPLFDYVDIRSPEDRVLKITENFDLAINNTACEHIFFGANNHPAYAQALYQNINHQTKISLLRGNKDDPSLAHLPFSKLYFSSLIPSGQLPIPTTTTTSTPLPPRIPRALLPSNAKPGKIPLNAQNQRLDLYIEPPSEKWDAYSQRFKSKVKGDRPCNNFHLSLSGCNRALCEFSHEPLDEDSLYCLRYVHKWFKCTEGGKCRRLDCYNGHVCWREECRTRLDWRCRLGKEMHGMDLTVVRWVDGDGPRVRNGQVKEQETLSGLGWMAKTNRAFEEANRVSEPTQVPAAPRASEADQGSDTKHTSGTMGMPRVVIDYDLIDL</sequence>
<gene>
    <name evidence="4" type="ORF">P154DRAFT_574561</name>
</gene>
<evidence type="ECO:0000256" key="1">
    <source>
        <dbReference type="SAM" id="MobiDB-lite"/>
    </source>
</evidence>
<evidence type="ECO:0000313" key="5">
    <source>
        <dbReference type="Proteomes" id="UP000799779"/>
    </source>
</evidence>
<dbReference type="InterPro" id="IPR057683">
    <property type="entry name" value="DUF7923"/>
</dbReference>
<evidence type="ECO:0000259" key="3">
    <source>
        <dbReference type="Pfam" id="PF25543"/>
    </source>
</evidence>
<dbReference type="EMBL" id="ML977580">
    <property type="protein sequence ID" value="KAF2001884.1"/>
    <property type="molecule type" value="Genomic_DNA"/>
</dbReference>
<dbReference type="Proteomes" id="UP000799779">
    <property type="component" value="Unassembled WGS sequence"/>
</dbReference>
<dbReference type="PANTHER" id="PTHR37543:SF1">
    <property type="entry name" value="CCCH ZINC FINGER DNA BINDING PROTEIN (AFU_ORTHOLOGUE AFUA_5G12760)"/>
    <property type="match status" value="1"/>
</dbReference>
<feature type="domain" description="DUF7923" evidence="2">
    <location>
        <begin position="56"/>
        <end position="231"/>
    </location>
</feature>
<evidence type="ECO:0000313" key="4">
    <source>
        <dbReference type="EMBL" id="KAF2001884.1"/>
    </source>
</evidence>
<accession>A0A6A5WLY2</accession>
<dbReference type="AlphaFoldDB" id="A0A6A5WLY2"/>
<dbReference type="InterPro" id="IPR057654">
    <property type="entry name" value="Znf-CCCH_tandem"/>
</dbReference>
<protein>
    <recommendedName>
        <fullName evidence="6">C3H1-type domain-containing protein</fullName>
    </recommendedName>
</protein>
<evidence type="ECO:0000259" key="2">
    <source>
        <dbReference type="Pfam" id="PF25540"/>
    </source>
</evidence>
<organism evidence="4 5">
    <name type="scientific">Amniculicola lignicola CBS 123094</name>
    <dbReference type="NCBI Taxonomy" id="1392246"/>
    <lineage>
        <taxon>Eukaryota</taxon>
        <taxon>Fungi</taxon>
        <taxon>Dikarya</taxon>
        <taxon>Ascomycota</taxon>
        <taxon>Pezizomycotina</taxon>
        <taxon>Dothideomycetes</taxon>
        <taxon>Pleosporomycetidae</taxon>
        <taxon>Pleosporales</taxon>
        <taxon>Amniculicolaceae</taxon>
        <taxon>Amniculicola</taxon>
    </lineage>
</organism>
<name>A0A6A5WLY2_9PLEO</name>
<feature type="domain" description="Tandem CCCH zinc finger" evidence="3">
    <location>
        <begin position="333"/>
        <end position="384"/>
    </location>
</feature>
<reference evidence="4" key="1">
    <citation type="journal article" date="2020" name="Stud. Mycol.">
        <title>101 Dothideomycetes genomes: a test case for predicting lifestyles and emergence of pathogens.</title>
        <authorList>
            <person name="Haridas S."/>
            <person name="Albert R."/>
            <person name="Binder M."/>
            <person name="Bloem J."/>
            <person name="Labutti K."/>
            <person name="Salamov A."/>
            <person name="Andreopoulos B."/>
            <person name="Baker S."/>
            <person name="Barry K."/>
            <person name="Bills G."/>
            <person name="Bluhm B."/>
            <person name="Cannon C."/>
            <person name="Castanera R."/>
            <person name="Culley D."/>
            <person name="Daum C."/>
            <person name="Ezra D."/>
            <person name="Gonzalez J."/>
            <person name="Henrissat B."/>
            <person name="Kuo A."/>
            <person name="Liang C."/>
            <person name="Lipzen A."/>
            <person name="Lutzoni F."/>
            <person name="Magnuson J."/>
            <person name="Mondo S."/>
            <person name="Nolan M."/>
            <person name="Ohm R."/>
            <person name="Pangilinan J."/>
            <person name="Park H.-J."/>
            <person name="Ramirez L."/>
            <person name="Alfaro M."/>
            <person name="Sun H."/>
            <person name="Tritt A."/>
            <person name="Yoshinaga Y."/>
            <person name="Zwiers L.-H."/>
            <person name="Turgeon B."/>
            <person name="Goodwin S."/>
            <person name="Spatafora J."/>
            <person name="Crous P."/>
            <person name="Grigoriev I."/>
        </authorList>
    </citation>
    <scope>NUCLEOTIDE SEQUENCE</scope>
    <source>
        <strain evidence="4">CBS 123094</strain>
    </source>
</reference>
<dbReference type="Pfam" id="PF25540">
    <property type="entry name" value="DUF7923"/>
    <property type="match status" value="1"/>
</dbReference>
<feature type="region of interest" description="Disordered" evidence="1">
    <location>
        <begin position="423"/>
        <end position="455"/>
    </location>
</feature>
<dbReference type="PANTHER" id="PTHR37543">
    <property type="entry name" value="CCCH ZINC FINGER DNA BINDING PROTEIN (AFU_ORTHOLOGUE AFUA_5G12760)"/>
    <property type="match status" value="1"/>
</dbReference>
<dbReference type="OrthoDB" id="2270193at2759"/>
<dbReference type="Pfam" id="PF25543">
    <property type="entry name" value="zf-CCCH_tandem"/>
    <property type="match status" value="1"/>
</dbReference>
<keyword evidence="5" id="KW-1185">Reference proteome</keyword>
<evidence type="ECO:0008006" key="6">
    <source>
        <dbReference type="Google" id="ProtNLM"/>
    </source>
</evidence>